<dbReference type="AlphaFoldDB" id="A0A6J6WFE9"/>
<keyword evidence="2" id="KW-0413">Isomerase</keyword>
<dbReference type="PANTHER" id="PTHR31689">
    <property type="entry name" value="DIAMINOPIMELATE EPIMERASE, CHLOROPLASTIC"/>
    <property type="match status" value="1"/>
</dbReference>
<evidence type="ECO:0000256" key="2">
    <source>
        <dbReference type="ARBA" id="ARBA00023235"/>
    </source>
</evidence>
<organism evidence="3">
    <name type="scientific">freshwater metagenome</name>
    <dbReference type="NCBI Taxonomy" id="449393"/>
    <lineage>
        <taxon>unclassified sequences</taxon>
        <taxon>metagenomes</taxon>
        <taxon>ecological metagenomes</taxon>
    </lineage>
</organism>
<sequence>MTLVMTRTLQKWNGAGNDFLVDVGSPDELAVWTASRATAICDRQVGIGADGLLLATLQDGLLSMTLFNADGSIAEMSGNGIRCLVAAVHRATQATWSSIDVATGAGRRSVSLTLAGDEGFGSVDMGSVRLEQPLEGTLGVANVGNPHIVLMDEATWSDAERTARAVSLSDSFGGANIEFVTVLSDSHVAIKVHERGVGWTQACGTGSVATTAVMHHLGLTGPKVVVSNPGGDLTVELKGIEATLAGPVAFERDVEWSLA</sequence>
<reference evidence="3" key="1">
    <citation type="submission" date="2020-05" db="EMBL/GenBank/DDBJ databases">
        <authorList>
            <person name="Chiriac C."/>
            <person name="Salcher M."/>
            <person name="Ghai R."/>
            <person name="Kavagutti S V."/>
        </authorList>
    </citation>
    <scope>NUCLEOTIDE SEQUENCE</scope>
</reference>
<proteinExistence type="inferred from homology"/>
<dbReference type="NCBIfam" id="TIGR00652">
    <property type="entry name" value="DapF"/>
    <property type="match status" value="1"/>
</dbReference>
<dbReference type="HAMAP" id="MF_00197">
    <property type="entry name" value="DAP_epimerase"/>
    <property type="match status" value="1"/>
</dbReference>
<accession>A0A6J6WFE9</accession>
<protein>
    <submittedName>
        <fullName evidence="3">Unannotated protein</fullName>
    </submittedName>
</protein>
<dbReference type="SUPFAM" id="SSF54506">
    <property type="entry name" value="Diaminopimelate epimerase-like"/>
    <property type="match status" value="2"/>
</dbReference>
<gene>
    <name evidence="3" type="ORF">UFOPK2958_00618</name>
</gene>
<name>A0A6J6WFE9_9ZZZZ</name>
<dbReference type="Pfam" id="PF01678">
    <property type="entry name" value="DAP_epimerase"/>
    <property type="match status" value="2"/>
</dbReference>
<evidence type="ECO:0000256" key="1">
    <source>
        <dbReference type="ARBA" id="ARBA00010219"/>
    </source>
</evidence>
<dbReference type="InterPro" id="IPR001653">
    <property type="entry name" value="DAP_epimerase_DapF"/>
</dbReference>
<dbReference type="PANTHER" id="PTHR31689:SF0">
    <property type="entry name" value="DIAMINOPIMELATE EPIMERASE"/>
    <property type="match status" value="1"/>
</dbReference>
<dbReference type="GO" id="GO:0005829">
    <property type="term" value="C:cytosol"/>
    <property type="evidence" value="ECO:0007669"/>
    <property type="project" value="TreeGrafter"/>
</dbReference>
<comment type="similarity">
    <text evidence="1">Belongs to the diaminopimelate epimerase family.</text>
</comment>
<dbReference type="GO" id="GO:0009089">
    <property type="term" value="P:lysine biosynthetic process via diaminopimelate"/>
    <property type="evidence" value="ECO:0007669"/>
    <property type="project" value="InterPro"/>
</dbReference>
<evidence type="ECO:0000313" key="3">
    <source>
        <dbReference type="EMBL" id="CAB4782205.1"/>
    </source>
</evidence>
<dbReference type="EMBL" id="CAFAAB010000056">
    <property type="protein sequence ID" value="CAB4782205.1"/>
    <property type="molecule type" value="Genomic_DNA"/>
</dbReference>
<dbReference type="GO" id="GO:0008837">
    <property type="term" value="F:diaminopimelate epimerase activity"/>
    <property type="evidence" value="ECO:0007669"/>
    <property type="project" value="InterPro"/>
</dbReference>
<dbReference type="Gene3D" id="3.10.310.10">
    <property type="entry name" value="Diaminopimelate Epimerase, Chain A, domain 1"/>
    <property type="match status" value="2"/>
</dbReference>